<dbReference type="Gene3D" id="3.40.50.150">
    <property type="entry name" value="Vaccinia Virus protein VP39"/>
    <property type="match status" value="1"/>
</dbReference>
<dbReference type="CDD" id="cd02440">
    <property type="entry name" value="AdoMet_MTases"/>
    <property type="match status" value="1"/>
</dbReference>
<reference evidence="3" key="1">
    <citation type="submission" date="2016-04" db="EMBL/GenBank/DDBJ databases">
        <authorList>
            <person name="Evans L.H."/>
            <person name="Alamgir A."/>
            <person name="Owens N."/>
            <person name="Weber N.D."/>
            <person name="Virtaneva K."/>
            <person name="Barbian K."/>
            <person name="Babar A."/>
            <person name="Rosenke K."/>
        </authorList>
    </citation>
    <scope>NUCLEOTIDE SEQUENCE</scope>
    <source>
        <strain evidence="3">86</strain>
    </source>
</reference>
<evidence type="ECO:0000313" key="3">
    <source>
        <dbReference type="EMBL" id="SBW00943.1"/>
    </source>
</evidence>
<dbReference type="InterPro" id="IPR029063">
    <property type="entry name" value="SAM-dependent_MTases_sf"/>
</dbReference>
<dbReference type="GO" id="GO:0016740">
    <property type="term" value="F:transferase activity"/>
    <property type="evidence" value="ECO:0007669"/>
    <property type="project" value="UniProtKB-KW"/>
</dbReference>
<evidence type="ECO:0000256" key="1">
    <source>
        <dbReference type="ARBA" id="ARBA00022679"/>
    </source>
</evidence>
<dbReference type="InterPro" id="IPR041698">
    <property type="entry name" value="Methyltransf_25"/>
</dbReference>
<dbReference type="EMBL" id="FLUN01000001">
    <property type="protein sequence ID" value="SBW00943.1"/>
    <property type="molecule type" value="Genomic_DNA"/>
</dbReference>
<sequence>MFKLDDLMETDCRPVPYEPGAEMWNDSHISKMMLKAHLSSDNDAASYTPSKIRAICDYLPQRMRIKEGSAMIDLGCGPGLYCALLAKKGFNMTGVDGSENSIQYANERREEAQTNYICGSYLNPFGEGEYAAALMISEDYGVMSPENRRLLLNNIYTALKPNGYFAFDVSSLAAFIARKENYAPKWYASEPGFWRGHRHFVLEKTFFYPDIPALCDLYSVFDSELKIYRIWQSFFSPDSIQAELESGGFRIDAIFSNLWGGEYADDSPTIGVICKKV</sequence>
<gene>
    <name evidence="3" type="ORF">KL86CLO1_11410</name>
</gene>
<feature type="domain" description="Methyltransferase" evidence="2">
    <location>
        <begin position="72"/>
        <end position="163"/>
    </location>
</feature>
<proteinExistence type="predicted"/>
<accession>A0A212JND2</accession>
<dbReference type="PANTHER" id="PTHR43861">
    <property type="entry name" value="TRANS-ACONITATE 2-METHYLTRANSFERASE-RELATED"/>
    <property type="match status" value="1"/>
</dbReference>
<name>A0A212JND2_9FIRM</name>
<dbReference type="SUPFAM" id="SSF53335">
    <property type="entry name" value="S-adenosyl-L-methionine-dependent methyltransferases"/>
    <property type="match status" value="1"/>
</dbReference>
<evidence type="ECO:0000259" key="2">
    <source>
        <dbReference type="Pfam" id="PF13649"/>
    </source>
</evidence>
<dbReference type="AlphaFoldDB" id="A0A212JND2"/>
<organism evidence="3">
    <name type="scientific">uncultured Eubacteriales bacterium</name>
    <dbReference type="NCBI Taxonomy" id="172733"/>
    <lineage>
        <taxon>Bacteria</taxon>
        <taxon>Bacillati</taxon>
        <taxon>Bacillota</taxon>
        <taxon>Clostridia</taxon>
        <taxon>Eubacteriales</taxon>
        <taxon>environmental samples</taxon>
    </lineage>
</organism>
<dbReference type="Pfam" id="PF13649">
    <property type="entry name" value="Methyltransf_25"/>
    <property type="match status" value="1"/>
</dbReference>
<dbReference type="Gene3D" id="2.20.25.110">
    <property type="entry name" value="S-adenosyl-L-methionine-dependent methyltransferases"/>
    <property type="match status" value="1"/>
</dbReference>
<keyword evidence="1" id="KW-0808">Transferase</keyword>
<protein>
    <recommendedName>
        <fullName evidence="2">Methyltransferase domain-containing protein</fullName>
    </recommendedName>
</protein>